<dbReference type="SUPFAM" id="SSF55961">
    <property type="entry name" value="Bet v1-like"/>
    <property type="match status" value="2"/>
</dbReference>
<protein>
    <recommendedName>
        <fullName evidence="3">Lachrymatory-factor synthase</fullName>
    </recommendedName>
</protein>
<dbReference type="Proteomes" id="UP001159364">
    <property type="component" value="Linkage Group LG11"/>
</dbReference>
<evidence type="ECO:0000313" key="2">
    <source>
        <dbReference type="Proteomes" id="UP001159364"/>
    </source>
</evidence>
<name>A0AAV8SGX0_9ROSI</name>
<dbReference type="Gene3D" id="3.30.530.20">
    <property type="match status" value="2"/>
</dbReference>
<evidence type="ECO:0000313" key="1">
    <source>
        <dbReference type="EMBL" id="KAJ8751185.1"/>
    </source>
</evidence>
<dbReference type="InterPro" id="IPR019587">
    <property type="entry name" value="Polyketide_cyclase/dehydratase"/>
</dbReference>
<dbReference type="InterPro" id="IPR053249">
    <property type="entry name" value="LFS"/>
</dbReference>
<evidence type="ECO:0008006" key="3">
    <source>
        <dbReference type="Google" id="ProtNLM"/>
    </source>
</evidence>
<keyword evidence="2" id="KW-1185">Reference proteome</keyword>
<dbReference type="PANTHER" id="PTHR33789">
    <property type="entry name" value="LACHRYMATORY-FACTOR SYNTHASE"/>
    <property type="match status" value="1"/>
</dbReference>
<comment type="caution">
    <text evidence="1">The sequence shown here is derived from an EMBL/GenBank/DDBJ whole genome shotgun (WGS) entry which is preliminary data.</text>
</comment>
<gene>
    <name evidence="1" type="ORF">K2173_016366</name>
</gene>
<dbReference type="EMBL" id="JAIWQS010000011">
    <property type="protein sequence ID" value="KAJ8751185.1"/>
    <property type="molecule type" value="Genomic_DNA"/>
</dbReference>
<dbReference type="CDD" id="cd07821">
    <property type="entry name" value="PYR_PYL_RCAR_like"/>
    <property type="match status" value="2"/>
</dbReference>
<sequence>MPKWEAKVSTRLTKASADQIWPFLSDFFNLHKWFPGLANCHGVQGTNGEPGCIRYCVGFSIPPKGTAEDEKDRPCSWSKERLVSVDHVGRSLNYEIVDSNIGFTSYNSTFMIVPGVSDGHEEGCVIEWSFVVDPVEGWVFEDLVEKYEVGLKSMAKKMEDRALNLEPKWQGKASAELKGPTADIVWTFFEDFCNIDKWFPNLETCYQLEGVQGQPGLVRYCASTVPPAPGGCGVDGKIGVNWAKEKLVMINPKQRCLSYEVTENNMGIKSYVATIKVSAGNGGGENGCTIEWSFVADPIEGWRSEDFNSYVHWCLQEMAKKMEHVVQASTDN</sequence>
<reference evidence="1 2" key="1">
    <citation type="submission" date="2021-09" db="EMBL/GenBank/DDBJ databases">
        <title>Genomic insights and catalytic innovation underlie evolution of tropane alkaloids biosynthesis.</title>
        <authorList>
            <person name="Wang Y.-J."/>
            <person name="Tian T."/>
            <person name="Huang J.-P."/>
            <person name="Huang S.-X."/>
        </authorList>
    </citation>
    <scope>NUCLEOTIDE SEQUENCE [LARGE SCALE GENOMIC DNA]</scope>
    <source>
        <strain evidence="1">KIB-2018</strain>
        <tissue evidence="1">Leaf</tissue>
    </source>
</reference>
<dbReference type="GO" id="GO:0004864">
    <property type="term" value="F:protein phosphatase inhibitor activity"/>
    <property type="evidence" value="ECO:0007669"/>
    <property type="project" value="UniProtKB-ARBA"/>
</dbReference>
<accession>A0AAV8SGX0</accession>
<dbReference type="InterPro" id="IPR023393">
    <property type="entry name" value="START-like_dom_sf"/>
</dbReference>
<proteinExistence type="predicted"/>
<dbReference type="FunFam" id="3.30.530.20:FF:000064">
    <property type="entry name" value="Lachrymatory-factor synthase"/>
    <property type="match status" value="2"/>
</dbReference>
<dbReference type="AlphaFoldDB" id="A0AAV8SGX0"/>
<dbReference type="PANTHER" id="PTHR33789:SF15">
    <property type="entry name" value="LACHRYMATORY-FACTOR SYNTHASE"/>
    <property type="match status" value="1"/>
</dbReference>
<dbReference type="Pfam" id="PF10604">
    <property type="entry name" value="Polyketide_cyc2"/>
    <property type="match status" value="2"/>
</dbReference>
<organism evidence="1 2">
    <name type="scientific">Erythroxylum novogranatense</name>
    <dbReference type="NCBI Taxonomy" id="1862640"/>
    <lineage>
        <taxon>Eukaryota</taxon>
        <taxon>Viridiplantae</taxon>
        <taxon>Streptophyta</taxon>
        <taxon>Embryophyta</taxon>
        <taxon>Tracheophyta</taxon>
        <taxon>Spermatophyta</taxon>
        <taxon>Magnoliopsida</taxon>
        <taxon>eudicotyledons</taxon>
        <taxon>Gunneridae</taxon>
        <taxon>Pentapetalae</taxon>
        <taxon>rosids</taxon>
        <taxon>fabids</taxon>
        <taxon>Malpighiales</taxon>
        <taxon>Erythroxylaceae</taxon>
        <taxon>Erythroxylum</taxon>
    </lineage>
</organism>